<accession>A0A6J8AF27</accession>
<dbReference type="FunFam" id="1.10.340.70:FF:000004">
    <property type="entry name" value="Retrovirus-related Pol polyprotein from transposon 297-like Protein"/>
    <property type="match status" value="1"/>
</dbReference>
<keyword evidence="3" id="KW-1185">Reference proteome</keyword>
<dbReference type="PANTHER" id="PTHR37984:SF8">
    <property type="entry name" value="CCHC-TYPE DOMAIN-CONTAINING PROTEIN"/>
    <property type="match status" value="1"/>
</dbReference>
<dbReference type="PANTHER" id="PTHR37984">
    <property type="entry name" value="PROTEIN CBG26694"/>
    <property type="match status" value="1"/>
</dbReference>
<reference evidence="2 3" key="1">
    <citation type="submission" date="2020-06" db="EMBL/GenBank/DDBJ databases">
        <authorList>
            <person name="Li R."/>
            <person name="Bekaert M."/>
        </authorList>
    </citation>
    <scope>NUCLEOTIDE SEQUENCE [LARGE SCALE GENOMIC DNA]</scope>
    <source>
        <strain evidence="3">wild</strain>
    </source>
</reference>
<evidence type="ECO:0000259" key="1">
    <source>
        <dbReference type="Pfam" id="PF17921"/>
    </source>
</evidence>
<evidence type="ECO:0000313" key="2">
    <source>
        <dbReference type="EMBL" id="CAC5366465.1"/>
    </source>
</evidence>
<dbReference type="OrthoDB" id="10053647at2759"/>
<protein>
    <recommendedName>
        <fullName evidence="1">Integrase zinc-binding domain-containing protein</fullName>
    </recommendedName>
</protein>
<dbReference type="Gene3D" id="1.10.340.70">
    <property type="match status" value="1"/>
</dbReference>
<organism evidence="2 3">
    <name type="scientific">Mytilus coruscus</name>
    <name type="common">Sea mussel</name>
    <dbReference type="NCBI Taxonomy" id="42192"/>
    <lineage>
        <taxon>Eukaryota</taxon>
        <taxon>Metazoa</taxon>
        <taxon>Spiralia</taxon>
        <taxon>Lophotrochozoa</taxon>
        <taxon>Mollusca</taxon>
        <taxon>Bivalvia</taxon>
        <taxon>Autobranchia</taxon>
        <taxon>Pteriomorphia</taxon>
        <taxon>Mytilida</taxon>
        <taxon>Mytiloidea</taxon>
        <taxon>Mytilidae</taxon>
        <taxon>Mytilinae</taxon>
        <taxon>Mytilus</taxon>
    </lineage>
</organism>
<name>A0A6J8AF27_MYTCO</name>
<sequence>MMKLFRYDIEFRFVKGVNLVLADTLSRAFLENDNAKETYRPRIMQENTFEDIPDARLQELIAATSEDAELQTLVDIINDGGPQHRDRVPYCTLPYFEWRDELSIQEGIDVKGEAILIPKSLRHDMKNRLNSAHLGYDSMMRRARGTIFWPGMVKEIKQMTDLCEICQESKPKNQREPLIQHSDGQSP</sequence>
<evidence type="ECO:0000313" key="3">
    <source>
        <dbReference type="Proteomes" id="UP000507470"/>
    </source>
</evidence>
<dbReference type="Pfam" id="PF17921">
    <property type="entry name" value="Integrase_H2C2"/>
    <property type="match status" value="1"/>
</dbReference>
<dbReference type="Proteomes" id="UP000507470">
    <property type="component" value="Unassembled WGS sequence"/>
</dbReference>
<feature type="domain" description="Integrase zinc-binding" evidence="1">
    <location>
        <begin position="117"/>
        <end position="172"/>
    </location>
</feature>
<gene>
    <name evidence="2" type="ORF">MCOR_6755</name>
</gene>
<dbReference type="AlphaFoldDB" id="A0A6J8AF27"/>
<proteinExistence type="predicted"/>
<dbReference type="EMBL" id="CACVKT020001259">
    <property type="protein sequence ID" value="CAC5366465.1"/>
    <property type="molecule type" value="Genomic_DNA"/>
</dbReference>
<dbReference type="InterPro" id="IPR041588">
    <property type="entry name" value="Integrase_H2C2"/>
</dbReference>
<dbReference type="InterPro" id="IPR050951">
    <property type="entry name" value="Retrovirus_Pol_polyprotein"/>
</dbReference>